<dbReference type="OrthoDB" id="2151746at2"/>
<dbReference type="HOGENOM" id="CLU_134863_2_1_9"/>
<evidence type="ECO:0008006" key="4">
    <source>
        <dbReference type="Google" id="ProtNLM"/>
    </source>
</evidence>
<protein>
    <recommendedName>
        <fullName evidence="4">Septum formation initiator</fullName>
    </recommendedName>
</protein>
<keyword evidence="3" id="KW-1185">Reference proteome</keyword>
<evidence type="ECO:0000313" key="3">
    <source>
        <dbReference type="Proteomes" id="UP000033695"/>
    </source>
</evidence>
<accession>A0A0F4KXY0</accession>
<dbReference type="AlphaFoldDB" id="A0A0F4KXY0"/>
<dbReference type="Proteomes" id="UP000033695">
    <property type="component" value="Unassembled WGS sequence"/>
</dbReference>
<evidence type="ECO:0000256" key="1">
    <source>
        <dbReference type="SAM" id="Phobius"/>
    </source>
</evidence>
<dbReference type="PANTHER" id="PTHR40027">
    <property type="entry name" value="CELL DIVISION PROTEIN DIVIC"/>
    <property type="match status" value="1"/>
</dbReference>
<dbReference type="InterPro" id="IPR007060">
    <property type="entry name" value="FtsL/DivIC"/>
</dbReference>
<dbReference type="InterPro" id="IPR039076">
    <property type="entry name" value="DivIC"/>
</dbReference>
<reference evidence="2 3" key="1">
    <citation type="submission" date="2014-12" db="EMBL/GenBank/DDBJ databases">
        <title>Comparative genomics of the lactic acid bacteria isolated from the honey bee gut.</title>
        <authorList>
            <person name="Ellegaard K.M."/>
            <person name="Tamarit D."/>
            <person name="Javelind E."/>
            <person name="Olofsson T."/>
            <person name="Andersson S.G."/>
            <person name="Vasquez A."/>
        </authorList>
    </citation>
    <scope>NUCLEOTIDE SEQUENCE [LARGE SCALE GENOMIC DNA]</scope>
    <source>
        <strain evidence="2 3">Hon2</strain>
    </source>
</reference>
<dbReference type="EMBL" id="JXBZ01000002">
    <property type="protein sequence ID" value="KJY51270.1"/>
    <property type="molecule type" value="Genomic_DNA"/>
</dbReference>
<sequence>MPQTQRSHNIRPINLSNSDLSAEKKFKLRVKRIHRRRITALSLVMFVIVTAFSSQLYQSHQTKAQTQVQWVQQQHKLQRARSQYRDLSNQVRQLHDAEYLDNLIRYRFNYSHDGEIIYNIPNEANKNLNF</sequence>
<gene>
    <name evidence="2" type="ORF">JG29_03190</name>
</gene>
<comment type="caution">
    <text evidence="2">The sequence shown here is derived from an EMBL/GenBank/DDBJ whole genome shotgun (WGS) entry which is preliminary data.</text>
</comment>
<organism evidence="2 3">
    <name type="scientific">Bombilactobacillus mellis</name>
    <dbReference type="NCBI Taxonomy" id="1218508"/>
    <lineage>
        <taxon>Bacteria</taxon>
        <taxon>Bacillati</taxon>
        <taxon>Bacillota</taxon>
        <taxon>Bacilli</taxon>
        <taxon>Lactobacillales</taxon>
        <taxon>Lactobacillaceae</taxon>
        <taxon>Bombilactobacillus</taxon>
    </lineage>
</organism>
<evidence type="ECO:0000313" key="2">
    <source>
        <dbReference type="EMBL" id="KJY51270.1"/>
    </source>
</evidence>
<dbReference type="STRING" id="1218508.JG29_03190"/>
<dbReference type="RefSeq" id="WP_045922212.1">
    <property type="nucleotide sequence ID" value="NZ_JBHTHW010000004.1"/>
</dbReference>
<name>A0A0F4KXY0_9LACO</name>
<dbReference type="GO" id="GO:0051301">
    <property type="term" value="P:cell division"/>
    <property type="evidence" value="ECO:0007669"/>
    <property type="project" value="InterPro"/>
</dbReference>
<dbReference type="Pfam" id="PF04977">
    <property type="entry name" value="DivIC"/>
    <property type="match status" value="1"/>
</dbReference>
<keyword evidence="1" id="KW-1133">Transmembrane helix</keyword>
<keyword evidence="1" id="KW-0472">Membrane</keyword>
<feature type="transmembrane region" description="Helical" evidence="1">
    <location>
        <begin position="38"/>
        <end position="57"/>
    </location>
</feature>
<dbReference type="PATRIC" id="fig|1218508.4.peg.327"/>
<dbReference type="PANTHER" id="PTHR40027:SF1">
    <property type="entry name" value="CELL DIVISION PROTEIN DIVIC"/>
    <property type="match status" value="1"/>
</dbReference>
<keyword evidence="1" id="KW-0812">Transmembrane</keyword>
<proteinExistence type="predicted"/>